<dbReference type="InterPro" id="IPR007110">
    <property type="entry name" value="Ig-like_dom"/>
</dbReference>
<accession>A0ABQ9ZQX7</accession>
<dbReference type="PROSITE" id="PS50835">
    <property type="entry name" value="IG_LIKE"/>
    <property type="match status" value="1"/>
</dbReference>
<dbReference type="Proteomes" id="UP001234178">
    <property type="component" value="Unassembled WGS sequence"/>
</dbReference>
<proteinExistence type="predicted"/>
<dbReference type="EMBL" id="JAOYFB010000005">
    <property type="protein sequence ID" value="KAK4015101.1"/>
    <property type="molecule type" value="Genomic_DNA"/>
</dbReference>
<reference evidence="2 3" key="1">
    <citation type="journal article" date="2023" name="Nucleic Acids Res.">
        <title>The hologenome of Daphnia magna reveals possible DNA methylation and microbiome-mediated evolution of the host genome.</title>
        <authorList>
            <person name="Chaturvedi A."/>
            <person name="Li X."/>
            <person name="Dhandapani V."/>
            <person name="Marshall H."/>
            <person name="Kissane S."/>
            <person name="Cuenca-Cambronero M."/>
            <person name="Asole G."/>
            <person name="Calvet F."/>
            <person name="Ruiz-Romero M."/>
            <person name="Marangio P."/>
            <person name="Guigo R."/>
            <person name="Rago D."/>
            <person name="Mirbahai L."/>
            <person name="Eastwood N."/>
            <person name="Colbourne J.K."/>
            <person name="Zhou J."/>
            <person name="Mallon E."/>
            <person name="Orsini L."/>
        </authorList>
    </citation>
    <scope>NUCLEOTIDE SEQUENCE [LARGE SCALE GENOMIC DNA]</scope>
    <source>
        <strain evidence="2">LRV0_1</strain>
    </source>
</reference>
<organism evidence="2 3">
    <name type="scientific">Daphnia magna</name>
    <dbReference type="NCBI Taxonomy" id="35525"/>
    <lineage>
        <taxon>Eukaryota</taxon>
        <taxon>Metazoa</taxon>
        <taxon>Ecdysozoa</taxon>
        <taxon>Arthropoda</taxon>
        <taxon>Crustacea</taxon>
        <taxon>Branchiopoda</taxon>
        <taxon>Diplostraca</taxon>
        <taxon>Cladocera</taxon>
        <taxon>Anomopoda</taxon>
        <taxon>Daphniidae</taxon>
        <taxon>Daphnia</taxon>
    </lineage>
</organism>
<evidence type="ECO:0000313" key="2">
    <source>
        <dbReference type="EMBL" id="KAK4015101.1"/>
    </source>
</evidence>
<comment type="caution">
    <text evidence="2">The sequence shown here is derived from an EMBL/GenBank/DDBJ whole genome shotgun (WGS) entry which is preliminary data.</text>
</comment>
<sequence>MIAGNNVFLCGNPTELIGDPVNGAVHCHVIFDHVCTHVEEGDRYCTYIRQKCMPTSSTLVYKPPEEGDGRKYTCFLNERGRESTTFTWNESGNSKGALQGKTSVTRFQYSNGLAPHCNARLNREKFQDETRKLALMVEMHTEKNFATLCYSIK</sequence>
<evidence type="ECO:0000313" key="3">
    <source>
        <dbReference type="Proteomes" id="UP001234178"/>
    </source>
</evidence>
<protein>
    <recommendedName>
        <fullName evidence="1">Ig-like domain-containing protein</fullName>
    </recommendedName>
</protein>
<keyword evidence="3" id="KW-1185">Reference proteome</keyword>
<gene>
    <name evidence="2" type="ORF">OUZ56_030091</name>
</gene>
<name>A0ABQ9ZQX7_9CRUS</name>
<feature type="domain" description="Ig-like" evidence="1">
    <location>
        <begin position="54"/>
        <end position="134"/>
    </location>
</feature>
<evidence type="ECO:0000259" key="1">
    <source>
        <dbReference type="PROSITE" id="PS50835"/>
    </source>
</evidence>